<protein>
    <submittedName>
        <fullName evidence="1">Stonustoxin subunit beta</fullName>
    </submittedName>
</protein>
<accession>A0ACB7F947</accession>
<evidence type="ECO:0000313" key="1">
    <source>
        <dbReference type="EMBL" id="KAG8010922.1"/>
    </source>
</evidence>
<dbReference type="EMBL" id="CM024803">
    <property type="protein sequence ID" value="KAG8010922.1"/>
    <property type="molecule type" value="Genomic_DNA"/>
</dbReference>
<organism evidence="1 2">
    <name type="scientific">Nibea albiflora</name>
    <name type="common">Yellow drum</name>
    <name type="synonym">Corvina albiflora</name>
    <dbReference type="NCBI Taxonomy" id="240163"/>
    <lineage>
        <taxon>Eukaryota</taxon>
        <taxon>Metazoa</taxon>
        <taxon>Chordata</taxon>
        <taxon>Craniata</taxon>
        <taxon>Vertebrata</taxon>
        <taxon>Euteleostomi</taxon>
        <taxon>Actinopterygii</taxon>
        <taxon>Neopterygii</taxon>
        <taxon>Teleostei</taxon>
        <taxon>Neoteleostei</taxon>
        <taxon>Acanthomorphata</taxon>
        <taxon>Eupercaria</taxon>
        <taxon>Sciaenidae</taxon>
        <taxon>Nibea</taxon>
    </lineage>
</organism>
<gene>
    <name evidence="1" type="ORF">GBF38_013753</name>
</gene>
<reference evidence="1" key="1">
    <citation type="submission" date="2020-04" db="EMBL/GenBank/DDBJ databases">
        <title>A chromosome-scale assembly and high-density genetic map of the yellow drum (Nibea albiflora) genome.</title>
        <authorList>
            <person name="Xu D."/>
            <person name="Zhang W."/>
            <person name="Chen R."/>
            <person name="Tan P."/>
            <person name="Wang L."/>
            <person name="Song H."/>
            <person name="Tian L."/>
            <person name="Zhu Q."/>
            <person name="Wang B."/>
        </authorList>
    </citation>
    <scope>NUCLEOTIDE SEQUENCE</scope>
    <source>
        <strain evidence="1">ZJHYS-2018</strain>
    </source>
</reference>
<keyword evidence="2" id="KW-1185">Reference proteome</keyword>
<name>A0ACB7F947_NIBAL</name>
<evidence type="ECO:0000313" key="2">
    <source>
        <dbReference type="Proteomes" id="UP000805704"/>
    </source>
</evidence>
<dbReference type="Proteomes" id="UP000805704">
    <property type="component" value="Chromosome 15"/>
</dbReference>
<proteinExistence type="predicted"/>
<comment type="caution">
    <text evidence="1">The sequence shown here is derived from an EMBL/GenBank/DDBJ whole genome shotgun (WGS) entry which is preliminary data.</text>
</comment>
<sequence length="333" mass="37590">MERLCSGLQSPNCRLNMLSLNRCSLTQRCCEALASVLSSPSSQLRGLDLSDNDIEDSGVQLLSTGLGNVCCKLEILRLSFCNITEKGCGFLALAVKSNPSHLSELDLSYNHLGKSGVKLISEALEEGRCELTKLRVDHNAEHWYKPALTQYACEVTMDANTAHKLLILSEDHRQIRQNSKEQSYLDHPDRFDYWAQVLSEQGLKGRCYWEVEWDGIWAGIGVTYKGISRKGPNNDCVMGYNKLSWSLHCSAKGYRAYHNFESTVIQVPLGDSRGLAVYLDWDAGILSFYRVSRVSSGRWLTHLYTFLPKFTEPLYPIFRVWGKGSTVRLCKVE</sequence>